<dbReference type="Gene3D" id="2.60.120.1440">
    <property type="match status" value="1"/>
</dbReference>
<gene>
    <name evidence="3" type="ORF">JIN83_14620</name>
</gene>
<protein>
    <submittedName>
        <fullName evidence="3">FecR domain-containing protein</fullName>
    </submittedName>
</protein>
<dbReference type="InterPro" id="IPR012373">
    <property type="entry name" value="Ferrdict_sens_TM"/>
</dbReference>
<organism evidence="3 4">
    <name type="scientific">Oceaniferula flava</name>
    <dbReference type="NCBI Taxonomy" id="2800421"/>
    <lineage>
        <taxon>Bacteria</taxon>
        <taxon>Pseudomonadati</taxon>
        <taxon>Verrucomicrobiota</taxon>
        <taxon>Verrucomicrobiia</taxon>
        <taxon>Verrucomicrobiales</taxon>
        <taxon>Verrucomicrobiaceae</taxon>
        <taxon>Oceaniferula</taxon>
    </lineage>
</organism>
<proteinExistence type="predicted"/>
<dbReference type="InterPro" id="IPR006860">
    <property type="entry name" value="FecR"/>
</dbReference>
<evidence type="ECO:0000256" key="1">
    <source>
        <dbReference type="SAM" id="Phobius"/>
    </source>
</evidence>
<comment type="caution">
    <text evidence="3">The sequence shown here is derived from an EMBL/GenBank/DDBJ whole genome shotgun (WGS) entry which is preliminary data.</text>
</comment>
<keyword evidence="1" id="KW-1133">Transmembrane helix</keyword>
<dbReference type="EMBL" id="JAENIG010000011">
    <property type="protein sequence ID" value="MBK1856204.1"/>
    <property type="molecule type" value="Genomic_DNA"/>
</dbReference>
<feature type="transmembrane region" description="Helical" evidence="1">
    <location>
        <begin position="86"/>
        <end position="106"/>
    </location>
</feature>
<keyword evidence="4" id="KW-1185">Reference proteome</keyword>
<dbReference type="PANTHER" id="PTHR30273:SF2">
    <property type="entry name" value="PROTEIN FECR"/>
    <property type="match status" value="1"/>
</dbReference>
<evidence type="ECO:0000313" key="3">
    <source>
        <dbReference type="EMBL" id="MBK1856204.1"/>
    </source>
</evidence>
<accession>A0AAE2SEC5</accession>
<dbReference type="Pfam" id="PF04773">
    <property type="entry name" value="FecR"/>
    <property type="match status" value="1"/>
</dbReference>
<dbReference type="AlphaFoldDB" id="A0AAE2SEC5"/>
<dbReference type="PANTHER" id="PTHR30273">
    <property type="entry name" value="PERIPLASMIC SIGNAL SENSOR AND SIGMA FACTOR ACTIVATOR FECR-RELATED"/>
    <property type="match status" value="1"/>
</dbReference>
<evidence type="ECO:0000259" key="2">
    <source>
        <dbReference type="Pfam" id="PF04773"/>
    </source>
</evidence>
<dbReference type="Proteomes" id="UP000634206">
    <property type="component" value="Unassembled WGS sequence"/>
</dbReference>
<keyword evidence="1" id="KW-0472">Membrane</keyword>
<dbReference type="RefSeq" id="WP_309490821.1">
    <property type="nucleotide sequence ID" value="NZ_JAENIG010000011.1"/>
</dbReference>
<reference evidence="3" key="1">
    <citation type="submission" date="2021-01" db="EMBL/GenBank/DDBJ databases">
        <title>Modified the classification status of verrucomicrobia.</title>
        <authorList>
            <person name="Feng X."/>
        </authorList>
    </citation>
    <scope>NUCLEOTIDE SEQUENCE</scope>
    <source>
        <strain evidence="3">5K15</strain>
    </source>
</reference>
<sequence>MPPNTDQLPLVQNLTEDLEDQNISPERLEELYTLLRNSPEARQVYLENMSFAALLQHEARNLDAQDKLPQIPAIDRRQERKAMVRAFSLAAAAIVALAVIAHFILLPKQQPAYASYTLSPGASCTISHASSTEDQPEASITAGTRVNLKSGGLTVKIPGSTTVYVHAPASLHFKSLHEIELHSGELWARSESPEGKLTILTEGYSIEDIGTQFGVLQRPNAPLEVHLIEGAVKIHRHKSEVITLKRPSGVSLANAEKPDMIDLDCGPFPNPFEIVQIDFGPENSIYEVRDDGTYWNELARTTTPKRSWHKAFSNHVIKNSRGTKTDLGIVMTTKGKLKNHSAFALDDPEREFGDSLLDDYLYLRADEPQTNQIFSSVILTGLKADAIYSLEVFASSKLYLLDGSPDYHDTDLRVHHSEGSLEDRNEAGSAAPIVFNQLKPVIHEKYGPVLILDWGWIHNTTDKERDWALLNGLILTEK</sequence>
<dbReference type="GO" id="GO:0016989">
    <property type="term" value="F:sigma factor antagonist activity"/>
    <property type="evidence" value="ECO:0007669"/>
    <property type="project" value="TreeGrafter"/>
</dbReference>
<feature type="domain" description="FecR protein" evidence="2">
    <location>
        <begin position="143"/>
        <end position="233"/>
    </location>
</feature>
<name>A0AAE2SEC5_9BACT</name>
<evidence type="ECO:0000313" key="4">
    <source>
        <dbReference type="Proteomes" id="UP000634206"/>
    </source>
</evidence>
<keyword evidence="1" id="KW-0812">Transmembrane</keyword>